<dbReference type="OrthoDB" id="163530at2"/>
<organism evidence="1 2">
    <name type="scientific">Mesorhizobium kowhaii</name>
    <dbReference type="NCBI Taxonomy" id="1300272"/>
    <lineage>
        <taxon>Bacteria</taxon>
        <taxon>Pseudomonadati</taxon>
        <taxon>Pseudomonadota</taxon>
        <taxon>Alphaproteobacteria</taxon>
        <taxon>Hyphomicrobiales</taxon>
        <taxon>Phyllobacteriaceae</taxon>
        <taxon>Mesorhizobium</taxon>
    </lineage>
</organism>
<dbReference type="AlphaFoldDB" id="A0A2W7CBN9"/>
<protein>
    <submittedName>
        <fullName evidence="1">Uncharacterized protein</fullName>
    </submittedName>
</protein>
<evidence type="ECO:0000313" key="2">
    <source>
        <dbReference type="Proteomes" id="UP000248616"/>
    </source>
</evidence>
<gene>
    <name evidence="1" type="ORF">B5V02_34990</name>
</gene>
<sequence length="81" mass="9051">MRQDAFQPSSGFIGGMWPLTDRAAAAFSSDFYGGISARLKDGPVYLAEMLQVVRKRFYETGDPTYLAYRFYGNANLQVVAQ</sequence>
<evidence type="ECO:0000313" key="1">
    <source>
        <dbReference type="EMBL" id="PZV33943.1"/>
    </source>
</evidence>
<dbReference type="Proteomes" id="UP000248616">
    <property type="component" value="Unassembled WGS sequence"/>
</dbReference>
<dbReference type="RefSeq" id="WP_111548597.1">
    <property type="nucleotide sequence ID" value="NZ_MZXV01000078.1"/>
</dbReference>
<dbReference type="EMBL" id="MZXV01000078">
    <property type="protein sequence ID" value="PZV33943.1"/>
    <property type="molecule type" value="Genomic_DNA"/>
</dbReference>
<comment type="caution">
    <text evidence="1">The sequence shown here is derived from an EMBL/GenBank/DDBJ whole genome shotgun (WGS) entry which is preliminary data.</text>
</comment>
<name>A0A2W7CBN9_9HYPH</name>
<reference evidence="2" key="1">
    <citation type="submission" date="2017-03" db="EMBL/GenBank/DDBJ databases">
        <authorList>
            <person name="Safronova V.I."/>
            <person name="Sazanova A.L."/>
            <person name="Chirak E.R."/>
        </authorList>
    </citation>
    <scope>NUCLEOTIDE SEQUENCE [LARGE SCALE GENOMIC DNA]</scope>
    <source>
        <strain evidence="2">Ach-343</strain>
    </source>
</reference>
<accession>A0A2W7CBN9</accession>
<keyword evidence="2" id="KW-1185">Reference proteome</keyword>
<proteinExistence type="predicted"/>